<evidence type="ECO:0000313" key="5">
    <source>
        <dbReference type="Proteomes" id="UP000009183"/>
    </source>
</evidence>
<organism evidence="4 5">
    <name type="scientific">Vitis vinifera</name>
    <name type="common">Grape</name>
    <dbReference type="NCBI Taxonomy" id="29760"/>
    <lineage>
        <taxon>Eukaryota</taxon>
        <taxon>Viridiplantae</taxon>
        <taxon>Streptophyta</taxon>
        <taxon>Embryophyta</taxon>
        <taxon>Tracheophyta</taxon>
        <taxon>Spermatophyta</taxon>
        <taxon>Magnoliopsida</taxon>
        <taxon>eudicotyledons</taxon>
        <taxon>Gunneridae</taxon>
        <taxon>Pentapetalae</taxon>
        <taxon>rosids</taxon>
        <taxon>Vitales</taxon>
        <taxon>Vitaceae</taxon>
        <taxon>Viteae</taxon>
        <taxon>Vitis</taxon>
    </lineage>
</organism>
<dbReference type="Proteomes" id="UP000009183">
    <property type="component" value="Chromosome 1"/>
</dbReference>
<keyword evidence="3" id="KW-0732">Signal</keyword>
<keyword evidence="2" id="KW-0472">Membrane</keyword>
<dbReference type="AlphaFoldDB" id="D7T9C2"/>
<protein>
    <submittedName>
        <fullName evidence="4">Uncharacterized protein</fullName>
    </submittedName>
</protein>
<dbReference type="EMBL" id="FN595752">
    <property type="protein sequence ID" value="CBI27093.3"/>
    <property type="molecule type" value="Genomic_DNA"/>
</dbReference>
<dbReference type="PaxDb" id="29760-VIT_01s0011g02660.t01"/>
<dbReference type="OrthoDB" id="10339639at2759"/>
<sequence>MAKVYSVFLCVLLISVLFFPLTSAGRVLLDKPQKDDVSGKHSNGGNKIGVEGSHSSPAHSAKGHASPFHANPSHVVNPSNSLSLTNFQLRNFINIHAEISAPMTLNLMRRALSARLSLSSIMMIERVYSVFLCFLLISVLFFPLAAAGRVLLGTPQKGDEGGDHSNGRSKIHVNPSHSGQAGSALGHSSPSHATPSGVHTGAHAVTSTANTANRAAQVAPCGSSAGQPFGSNCVKQRNPERSCGETNRDCIRS</sequence>
<feature type="compositionally biased region" description="Basic and acidic residues" evidence="1">
    <location>
        <begin position="157"/>
        <end position="166"/>
    </location>
</feature>
<feature type="chain" id="PRO_5003106258" evidence="3">
    <location>
        <begin position="25"/>
        <end position="253"/>
    </location>
</feature>
<reference evidence="5" key="1">
    <citation type="journal article" date="2007" name="Nature">
        <title>The grapevine genome sequence suggests ancestral hexaploidization in major angiosperm phyla.</title>
        <authorList>
            <consortium name="The French-Italian Public Consortium for Grapevine Genome Characterization."/>
            <person name="Jaillon O."/>
            <person name="Aury J.-M."/>
            <person name="Noel B."/>
            <person name="Policriti A."/>
            <person name="Clepet C."/>
            <person name="Casagrande A."/>
            <person name="Choisne N."/>
            <person name="Aubourg S."/>
            <person name="Vitulo N."/>
            <person name="Jubin C."/>
            <person name="Vezzi A."/>
            <person name="Legeai F."/>
            <person name="Hugueney P."/>
            <person name="Dasilva C."/>
            <person name="Horner D."/>
            <person name="Mica E."/>
            <person name="Jublot D."/>
            <person name="Poulain J."/>
            <person name="Bruyere C."/>
            <person name="Billault A."/>
            <person name="Segurens B."/>
            <person name="Gouyvenoux M."/>
            <person name="Ugarte E."/>
            <person name="Cattonaro F."/>
            <person name="Anthouard V."/>
            <person name="Vico V."/>
            <person name="Del Fabbro C."/>
            <person name="Alaux M."/>
            <person name="Di Gaspero G."/>
            <person name="Dumas V."/>
            <person name="Felice N."/>
            <person name="Paillard S."/>
            <person name="Juman I."/>
            <person name="Moroldo M."/>
            <person name="Scalabrin S."/>
            <person name="Canaguier A."/>
            <person name="Le Clainche I."/>
            <person name="Malacrida G."/>
            <person name="Durand E."/>
            <person name="Pesole G."/>
            <person name="Laucou V."/>
            <person name="Chatelet P."/>
            <person name="Merdinoglu D."/>
            <person name="Delledonne M."/>
            <person name="Pezzotti M."/>
            <person name="Lecharny A."/>
            <person name="Scarpelli C."/>
            <person name="Artiguenave F."/>
            <person name="Pe M.E."/>
            <person name="Valle G."/>
            <person name="Morgante M."/>
            <person name="Caboche M."/>
            <person name="Adam-Blondon A.-F."/>
            <person name="Weissenbach J."/>
            <person name="Quetier F."/>
            <person name="Wincker P."/>
        </authorList>
    </citation>
    <scope>NUCLEOTIDE SEQUENCE [LARGE SCALE GENOMIC DNA]</scope>
    <source>
        <strain evidence="5">cv. Pinot noir / PN40024</strain>
    </source>
</reference>
<keyword evidence="2" id="KW-0812">Transmembrane</keyword>
<evidence type="ECO:0000256" key="3">
    <source>
        <dbReference type="SAM" id="SignalP"/>
    </source>
</evidence>
<feature type="compositionally biased region" description="Polar residues" evidence="1">
    <location>
        <begin position="224"/>
        <end position="235"/>
    </location>
</feature>
<dbReference type="HOGENOM" id="CLU_1100127_0_0_1"/>
<feature type="compositionally biased region" description="Basic and acidic residues" evidence="1">
    <location>
        <begin position="237"/>
        <end position="253"/>
    </location>
</feature>
<gene>
    <name evidence="4" type="ordered locus">VIT_01s0011g02660</name>
</gene>
<keyword evidence="2" id="KW-1133">Transmembrane helix</keyword>
<accession>D7T9C2</accession>
<evidence type="ECO:0000256" key="2">
    <source>
        <dbReference type="SAM" id="Phobius"/>
    </source>
</evidence>
<feature type="transmembrane region" description="Helical" evidence="2">
    <location>
        <begin position="127"/>
        <end position="147"/>
    </location>
</feature>
<feature type="region of interest" description="Disordered" evidence="1">
    <location>
        <begin position="32"/>
        <end position="74"/>
    </location>
</feature>
<proteinExistence type="predicted"/>
<dbReference type="InParanoid" id="D7T9C2"/>
<name>D7T9C2_VITVI</name>
<feature type="region of interest" description="Disordered" evidence="1">
    <location>
        <begin position="157"/>
        <end position="201"/>
    </location>
</feature>
<evidence type="ECO:0000256" key="1">
    <source>
        <dbReference type="SAM" id="MobiDB-lite"/>
    </source>
</evidence>
<keyword evidence="5" id="KW-1185">Reference proteome</keyword>
<evidence type="ECO:0000313" key="4">
    <source>
        <dbReference type="EMBL" id="CBI27093.3"/>
    </source>
</evidence>
<feature type="signal peptide" evidence="3">
    <location>
        <begin position="1"/>
        <end position="24"/>
    </location>
</feature>
<feature type="region of interest" description="Disordered" evidence="1">
    <location>
        <begin position="220"/>
        <end position="253"/>
    </location>
</feature>
<feature type="compositionally biased region" description="Polar residues" evidence="1">
    <location>
        <begin position="175"/>
        <end position="194"/>
    </location>
</feature>